<keyword evidence="4" id="KW-0249">Electron transport</keyword>
<feature type="transmembrane region" description="Helical" evidence="7">
    <location>
        <begin position="36"/>
        <end position="53"/>
    </location>
</feature>
<protein>
    <submittedName>
        <fullName evidence="9">Putative electron transport protein YccM</fullName>
    </submittedName>
</protein>
<feature type="transmembrane region" description="Helical" evidence="7">
    <location>
        <begin position="187"/>
        <end position="206"/>
    </location>
</feature>
<dbReference type="InterPro" id="IPR009051">
    <property type="entry name" value="Helical_ferredxn"/>
</dbReference>
<feature type="transmembrane region" description="Helical" evidence="7">
    <location>
        <begin position="146"/>
        <end position="167"/>
    </location>
</feature>
<dbReference type="Gene3D" id="1.10.1060.10">
    <property type="entry name" value="Alpha-helical ferredoxin"/>
    <property type="match status" value="1"/>
</dbReference>
<keyword evidence="1" id="KW-0813">Transport</keyword>
<dbReference type="EMBL" id="SJPL01000001">
    <property type="protein sequence ID" value="TWT70746.1"/>
    <property type="molecule type" value="Genomic_DNA"/>
</dbReference>
<keyword evidence="7" id="KW-1133">Transmembrane helix</keyword>
<dbReference type="Pfam" id="PF12801">
    <property type="entry name" value="Fer4_5"/>
    <property type="match status" value="1"/>
</dbReference>
<dbReference type="Pfam" id="PF11614">
    <property type="entry name" value="FixG_C"/>
    <property type="match status" value="1"/>
</dbReference>
<evidence type="ECO:0000256" key="4">
    <source>
        <dbReference type="ARBA" id="ARBA00022982"/>
    </source>
</evidence>
<dbReference type="InterPro" id="IPR017900">
    <property type="entry name" value="4Fe4S_Fe_S_CS"/>
</dbReference>
<evidence type="ECO:0000256" key="6">
    <source>
        <dbReference type="ARBA" id="ARBA00023014"/>
    </source>
</evidence>
<dbReference type="InterPro" id="IPR051684">
    <property type="entry name" value="Electron_Trans/Redox"/>
</dbReference>
<dbReference type="PROSITE" id="PS00198">
    <property type="entry name" value="4FE4S_FER_1"/>
    <property type="match status" value="1"/>
</dbReference>
<dbReference type="InterPro" id="IPR017896">
    <property type="entry name" value="4Fe4S_Fe-S-bd"/>
</dbReference>
<dbReference type="InterPro" id="IPR014116">
    <property type="entry name" value="Cyt_c_oxidase_cbb3_FixG"/>
</dbReference>
<feature type="domain" description="4Fe-4S ferredoxin-type" evidence="8">
    <location>
        <begin position="252"/>
        <end position="280"/>
    </location>
</feature>
<dbReference type="GO" id="GO:0051539">
    <property type="term" value="F:4 iron, 4 sulfur cluster binding"/>
    <property type="evidence" value="ECO:0007669"/>
    <property type="project" value="UniProtKB-KW"/>
</dbReference>
<feature type="transmembrane region" description="Helical" evidence="7">
    <location>
        <begin position="81"/>
        <end position="100"/>
    </location>
</feature>
<dbReference type="GO" id="GO:0005886">
    <property type="term" value="C:plasma membrane"/>
    <property type="evidence" value="ECO:0007669"/>
    <property type="project" value="TreeGrafter"/>
</dbReference>
<keyword evidence="6" id="KW-0411">Iron-sulfur</keyword>
<accession>A0A5C5Y4U0</accession>
<keyword evidence="2" id="KW-0004">4Fe-4S</keyword>
<dbReference type="NCBIfam" id="TIGR02745">
    <property type="entry name" value="ccoG_rdxA_fixG"/>
    <property type="match status" value="1"/>
</dbReference>
<organism evidence="9 10">
    <name type="scientific">Crateriforma conspicua</name>
    <dbReference type="NCBI Taxonomy" id="2527996"/>
    <lineage>
        <taxon>Bacteria</taxon>
        <taxon>Pseudomonadati</taxon>
        <taxon>Planctomycetota</taxon>
        <taxon>Planctomycetia</taxon>
        <taxon>Planctomycetales</taxon>
        <taxon>Planctomycetaceae</taxon>
        <taxon>Crateriforma</taxon>
    </lineage>
</organism>
<evidence type="ECO:0000313" key="9">
    <source>
        <dbReference type="EMBL" id="TWT70746.1"/>
    </source>
</evidence>
<evidence type="ECO:0000256" key="3">
    <source>
        <dbReference type="ARBA" id="ARBA00022723"/>
    </source>
</evidence>
<evidence type="ECO:0000259" key="8">
    <source>
        <dbReference type="PROSITE" id="PS51379"/>
    </source>
</evidence>
<feature type="transmembrane region" description="Helical" evidence="7">
    <location>
        <begin position="330"/>
        <end position="353"/>
    </location>
</feature>
<evidence type="ECO:0000313" key="10">
    <source>
        <dbReference type="Proteomes" id="UP000317238"/>
    </source>
</evidence>
<keyword evidence="3" id="KW-0479">Metal-binding</keyword>
<dbReference type="Gene3D" id="2.60.40.10">
    <property type="entry name" value="Immunoglobulins"/>
    <property type="match status" value="1"/>
</dbReference>
<sequence length="462" mass="51847">MLEAPEHVLSTLEGDGSRRWLRPKLAKGQWWRRRQILAYVLIVVFVALPHLRINGRPLILLDIPARKFVLAGHTFLPTDTVLLALLLVSILITIVLLTALTGRVWCGWGCPQTVYMEYVFRPIDRFFEGTLGRGGKPKRKVTGIRAVLRFLVYLVLCMALAHTFLAYFVGTERLAEWMRSSPFQHPIAFVVMFGTTGLMLFDFLFFREQMCLIACPYGRFQSVMLDRHSLIVAYDETRGEPRKKGKRDVSLPIAERSAGDCVDCNQCVVVCPTGIDIRDGLQMECINCTQCIDACDDVMDRVGLPKGLIRYSSQDAMAGNPLRFLRMRTVLYPAALIAVLSIFFVVLSTKFAFDARLIRSAGNPFQRGANGQIVNNFRLRLWNRSEENQDYEFQIVRPDGALLVQQENSGASLEPGQTELIPLTIQVPPSKFGAAGQCDGEIEITDGAGNQRTVTTKLLGPR</sequence>
<keyword evidence="5" id="KW-0408">Iron</keyword>
<proteinExistence type="predicted"/>
<evidence type="ECO:0000256" key="5">
    <source>
        <dbReference type="ARBA" id="ARBA00023004"/>
    </source>
</evidence>
<reference evidence="9 10" key="1">
    <citation type="submission" date="2019-02" db="EMBL/GenBank/DDBJ databases">
        <title>Deep-cultivation of Planctomycetes and their phenomic and genomic characterization uncovers novel biology.</title>
        <authorList>
            <person name="Wiegand S."/>
            <person name="Jogler M."/>
            <person name="Boedeker C."/>
            <person name="Pinto D."/>
            <person name="Vollmers J."/>
            <person name="Rivas-Marin E."/>
            <person name="Kohn T."/>
            <person name="Peeters S.H."/>
            <person name="Heuer A."/>
            <person name="Rast P."/>
            <person name="Oberbeckmann S."/>
            <person name="Bunk B."/>
            <person name="Jeske O."/>
            <person name="Meyerdierks A."/>
            <person name="Storesund J.E."/>
            <person name="Kallscheuer N."/>
            <person name="Luecker S."/>
            <person name="Lage O.M."/>
            <person name="Pohl T."/>
            <person name="Merkel B.J."/>
            <person name="Hornburger P."/>
            <person name="Mueller R.-W."/>
            <person name="Bruemmer F."/>
            <person name="Labrenz M."/>
            <person name="Spormann A.M."/>
            <person name="Op Den Camp H."/>
            <person name="Overmann J."/>
            <person name="Amann R."/>
            <person name="Jetten M.S.M."/>
            <person name="Mascher T."/>
            <person name="Medema M.H."/>
            <person name="Devos D.P."/>
            <person name="Kaster A.-K."/>
            <person name="Ovreas L."/>
            <person name="Rohde M."/>
            <person name="Galperin M.Y."/>
            <person name="Jogler C."/>
        </authorList>
    </citation>
    <scope>NUCLEOTIDE SEQUENCE [LARGE SCALE GENOMIC DNA]</scope>
    <source>
        <strain evidence="9 10">Pan14r</strain>
    </source>
</reference>
<dbReference type="InterPro" id="IPR032879">
    <property type="entry name" value="FixG_C"/>
</dbReference>
<dbReference type="Pfam" id="PF13746">
    <property type="entry name" value="Fer4_18"/>
    <property type="match status" value="1"/>
</dbReference>
<keyword evidence="10" id="KW-1185">Reference proteome</keyword>
<dbReference type="PANTHER" id="PTHR30176">
    <property type="entry name" value="FERREDOXIN-TYPE PROTEIN NAPH"/>
    <property type="match status" value="1"/>
</dbReference>
<dbReference type="PANTHER" id="PTHR30176:SF3">
    <property type="entry name" value="FERREDOXIN-TYPE PROTEIN NAPH"/>
    <property type="match status" value="1"/>
</dbReference>
<comment type="caution">
    <text evidence="9">The sequence shown here is derived from an EMBL/GenBank/DDBJ whole genome shotgun (WGS) entry which is preliminary data.</text>
</comment>
<dbReference type="PROSITE" id="PS51379">
    <property type="entry name" value="4FE4S_FER_2"/>
    <property type="match status" value="1"/>
</dbReference>
<evidence type="ECO:0000256" key="7">
    <source>
        <dbReference type="SAM" id="Phobius"/>
    </source>
</evidence>
<gene>
    <name evidence="9" type="primary">yccM_3</name>
    <name evidence="9" type="ORF">Pan14r_30540</name>
</gene>
<dbReference type="InterPro" id="IPR013783">
    <property type="entry name" value="Ig-like_fold"/>
</dbReference>
<dbReference type="Proteomes" id="UP000317238">
    <property type="component" value="Unassembled WGS sequence"/>
</dbReference>
<dbReference type="SUPFAM" id="SSF54862">
    <property type="entry name" value="4Fe-4S ferredoxins"/>
    <property type="match status" value="1"/>
</dbReference>
<name>A0A5C5Y4U0_9PLAN</name>
<keyword evidence="7" id="KW-0472">Membrane</keyword>
<dbReference type="AlphaFoldDB" id="A0A5C5Y4U0"/>
<evidence type="ECO:0000256" key="2">
    <source>
        <dbReference type="ARBA" id="ARBA00022485"/>
    </source>
</evidence>
<keyword evidence="7" id="KW-0812">Transmembrane</keyword>
<evidence type="ECO:0000256" key="1">
    <source>
        <dbReference type="ARBA" id="ARBA00022448"/>
    </source>
</evidence>
<dbReference type="GO" id="GO:0046872">
    <property type="term" value="F:metal ion binding"/>
    <property type="evidence" value="ECO:0007669"/>
    <property type="project" value="UniProtKB-KW"/>
</dbReference>